<evidence type="ECO:0000313" key="2">
    <source>
        <dbReference type="EMBL" id="PKI38915.1"/>
    </source>
</evidence>
<keyword evidence="3" id="KW-1185">Reference proteome</keyword>
<evidence type="ECO:0000256" key="1">
    <source>
        <dbReference type="SAM" id="MobiDB-lite"/>
    </source>
</evidence>
<protein>
    <submittedName>
        <fullName evidence="2">Uncharacterized protein</fullName>
    </submittedName>
</protein>
<accession>A0A2I0I4H8</accession>
<comment type="caution">
    <text evidence="2">The sequence shown here is derived from an EMBL/GenBank/DDBJ whole genome shotgun (WGS) entry which is preliminary data.</text>
</comment>
<proteinExistence type="predicted"/>
<dbReference type="EMBL" id="PGOL01003966">
    <property type="protein sequence ID" value="PKI38915.1"/>
    <property type="molecule type" value="Genomic_DNA"/>
</dbReference>
<feature type="compositionally biased region" description="Basic and acidic residues" evidence="1">
    <location>
        <begin position="1"/>
        <end position="18"/>
    </location>
</feature>
<reference evidence="2 3" key="1">
    <citation type="submission" date="2017-11" db="EMBL/GenBank/DDBJ databases">
        <title>De-novo sequencing of pomegranate (Punica granatum L.) genome.</title>
        <authorList>
            <person name="Akparov Z."/>
            <person name="Amiraslanov A."/>
            <person name="Hajiyeva S."/>
            <person name="Abbasov M."/>
            <person name="Kaur K."/>
            <person name="Hamwieh A."/>
            <person name="Solovyev V."/>
            <person name="Salamov A."/>
            <person name="Braich B."/>
            <person name="Kosarev P."/>
            <person name="Mahmoud A."/>
            <person name="Hajiyev E."/>
            <person name="Babayeva S."/>
            <person name="Izzatullayeva V."/>
            <person name="Mammadov A."/>
            <person name="Mammadov A."/>
            <person name="Sharifova S."/>
            <person name="Ojaghi J."/>
            <person name="Eynullazada K."/>
            <person name="Bayramov B."/>
            <person name="Abdulazimova A."/>
            <person name="Shahmuradov I."/>
        </authorList>
    </citation>
    <scope>NUCLEOTIDE SEQUENCE [LARGE SCALE GENOMIC DNA]</scope>
    <source>
        <strain evidence="3">cv. AG2017</strain>
        <tissue evidence="2">Leaf</tissue>
    </source>
</reference>
<dbReference type="AlphaFoldDB" id="A0A2I0I4H8"/>
<evidence type="ECO:0000313" key="3">
    <source>
        <dbReference type="Proteomes" id="UP000233551"/>
    </source>
</evidence>
<organism evidence="2 3">
    <name type="scientific">Punica granatum</name>
    <name type="common">Pomegranate</name>
    <dbReference type="NCBI Taxonomy" id="22663"/>
    <lineage>
        <taxon>Eukaryota</taxon>
        <taxon>Viridiplantae</taxon>
        <taxon>Streptophyta</taxon>
        <taxon>Embryophyta</taxon>
        <taxon>Tracheophyta</taxon>
        <taxon>Spermatophyta</taxon>
        <taxon>Magnoliopsida</taxon>
        <taxon>eudicotyledons</taxon>
        <taxon>Gunneridae</taxon>
        <taxon>Pentapetalae</taxon>
        <taxon>rosids</taxon>
        <taxon>malvids</taxon>
        <taxon>Myrtales</taxon>
        <taxon>Lythraceae</taxon>
        <taxon>Punica</taxon>
    </lineage>
</organism>
<feature type="region of interest" description="Disordered" evidence="1">
    <location>
        <begin position="1"/>
        <end position="21"/>
    </location>
</feature>
<sequence>MTDKLGHHLPNAEKREETTGQAMDQIVRRMEQCLDEIVLRLEALNLHGNRSERDCYRSNSFLWNMKKNTYLNLQMVLRNLPTLKMERQILGISLIDVVLEEENVQFEEGISMKEDDIKEEEEIESMTETTQESRDNHALITNDVSFEVNASKEQDFTRPQLKPEEIAIQNSLEELLNSINKIDGCGYDTANGFVQWDYARNEMDFRLEIVIWGTVPNLQGVKSILWIVERRYLGICEDSQCSMSIVPKRGHQFER</sequence>
<gene>
    <name evidence="2" type="ORF">CRG98_040687</name>
</gene>
<name>A0A2I0I4H8_PUNGR</name>
<dbReference type="Proteomes" id="UP000233551">
    <property type="component" value="Unassembled WGS sequence"/>
</dbReference>